<proteinExistence type="predicted"/>
<name>A0A8J6NYS0_9BACT</name>
<dbReference type="AlphaFoldDB" id="A0A8J6NYS0"/>
<sequence>MQKEFAKNSGLKMLLEKYQKIFRIPENLNHYSEKDYQIAEKKFIKFALLEGKI</sequence>
<evidence type="ECO:0000313" key="2">
    <source>
        <dbReference type="Proteomes" id="UP000603434"/>
    </source>
</evidence>
<accession>A0A8J6NYS0</accession>
<gene>
    <name evidence="1" type="ORF">H8E23_14375</name>
</gene>
<evidence type="ECO:0000313" key="1">
    <source>
        <dbReference type="EMBL" id="MBC8362568.1"/>
    </source>
</evidence>
<dbReference type="EMBL" id="JACNJH010000204">
    <property type="protein sequence ID" value="MBC8362568.1"/>
    <property type="molecule type" value="Genomic_DNA"/>
</dbReference>
<comment type="caution">
    <text evidence="1">The sequence shown here is derived from an EMBL/GenBank/DDBJ whole genome shotgun (WGS) entry which is preliminary data.</text>
</comment>
<dbReference type="Proteomes" id="UP000603434">
    <property type="component" value="Unassembled WGS sequence"/>
</dbReference>
<organism evidence="1 2">
    <name type="scientific">Candidatus Desulfatibia profunda</name>
    <dbReference type="NCBI Taxonomy" id="2841695"/>
    <lineage>
        <taxon>Bacteria</taxon>
        <taxon>Pseudomonadati</taxon>
        <taxon>Thermodesulfobacteriota</taxon>
        <taxon>Desulfobacteria</taxon>
        <taxon>Desulfobacterales</taxon>
        <taxon>Desulfobacterales incertae sedis</taxon>
        <taxon>Candidatus Desulfatibia</taxon>
    </lineage>
</organism>
<protein>
    <submittedName>
        <fullName evidence="1">Uncharacterized protein</fullName>
    </submittedName>
</protein>
<reference evidence="1 2" key="1">
    <citation type="submission" date="2020-08" db="EMBL/GenBank/DDBJ databases">
        <title>Bridging the membrane lipid divide: bacteria of the FCB group superphylum have the potential to synthesize archaeal ether lipids.</title>
        <authorList>
            <person name="Villanueva L."/>
            <person name="Von Meijenfeldt F.A.B."/>
            <person name="Westbye A.B."/>
            <person name="Yadav S."/>
            <person name="Hopmans E.C."/>
            <person name="Dutilh B.E."/>
            <person name="Sinninghe Damste J.S."/>
        </authorList>
    </citation>
    <scope>NUCLEOTIDE SEQUENCE [LARGE SCALE GENOMIC DNA]</scope>
    <source>
        <strain evidence="1">NIOZ-UU30</strain>
    </source>
</reference>